<dbReference type="InterPro" id="IPR032369">
    <property type="entry name" value="DUF4872"/>
</dbReference>
<dbReference type="Proteomes" id="UP000549394">
    <property type="component" value="Unassembled WGS sequence"/>
</dbReference>
<keyword evidence="1" id="KW-1133">Transmembrane helix</keyword>
<keyword evidence="1" id="KW-0472">Membrane</keyword>
<proteinExistence type="predicted"/>
<feature type="domain" description="Butirosin biosynthesis protein H N-terminal" evidence="2">
    <location>
        <begin position="202"/>
        <end position="266"/>
    </location>
</feature>
<feature type="domain" description="Butirosin biosynthesis protein H N-terminal" evidence="2">
    <location>
        <begin position="268"/>
        <end position="312"/>
    </location>
</feature>
<reference evidence="4 5" key="1">
    <citation type="submission" date="2020-08" db="EMBL/GenBank/DDBJ databases">
        <authorList>
            <person name="Hejnol A."/>
        </authorList>
    </citation>
    <scope>NUCLEOTIDE SEQUENCE [LARGE SCALE GENOMIC DNA]</scope>
</reference>
<name>A0A7I8VZ81_9ANNE</name>
<dbReference type="Pfam" id="PF14399">
    <property type="entry name" value="BtrH_N"/>
    <property type="match status" value="2"/>
</dbReference>
<keyword evidence="1" id="KW-0812">Transmembrane</keyword>
<evidence type="ECO:0000256" key="1">
    <source>
        <dbReference type="SAM" id="Phobius"/>
    </source>
</evidence>
<dbReference type="Pfam" id="PF16169">
    <property type="entry name" value="DUF4872"/>
    <property type="match status" value="1"/>
</dbReference>
<evidence type="ECO:0000259" key="2">
    <source>
        <dbReference type="Pfam" id="PF14399"/>
    </source>
</evidence>
<evidence type="ECO:0000313" key="4">
    <source>
        <dbReference type="EMBL" id="CAD5121648.1"/>
    </source>
</evidence>
<organism evidence="4 5">
    <name type="scientific">Dimorphilus gyrociliatus</name>
    <dbReference type="NCBI Taxonomy" id="2664684"/>
    <lineage>
        <taxon>Eukaryota</taxon>
        <taxon>Metazoa</taxon>
        <taxon>Spiralia</taxon>
        <taxon>Lophotrochozoa</taxon>
        <taxon>Annelida</taxon>
        <taxon>Polychaeta</taxon>
        <taxon>Polychaeta incertae sedis</taxon>
        <taxon>Dinophilidae</taxon>
        <taxon>Dimorphilus</taxon>
    </lineage>
</organism>
<evidence type="ECO:0000259" key="3">
    <source>
        <dbReference type="Pfam" id="PF16169"/>
    </source>
</evidence>
<dbReference type="EMBL" id="CAJFCJ010000014">
    <property type="protein sequence ID" value="CAD5121648.1"/>
    <property type="molecule type" value="Genomic_DNA"/>
</dbReference>
<dbReference type="AlphaFoldDB" id="A0A7I8VZ81"/>
<evidence type="ECO:0000313" key="5">
    <source>
        <dbReference type="Proteomes" id="UP000549394"/>
    </source>
</evidence>
<accession>A0A7I8VZ81</accession>
<dbReference type="InterPro" id="IPR026935">
    <property type="entry name" value="BtrH_N"/>
</dbReference>
<keyword evidence="5" id="KW-1185">Reference proteome</keyword>
<comment type="caution">
    <text evidence="4">The sequence shown here is derived from an EMBL/GenBank/DDBJ whole genome shotgun (WGS) entry which is preliminary data.</text>
</comment>
<sequence>MVAKEGILLLCANITFLGILASVTIGPIYHIIIWRENFGEIISYKAIPEDVSLKPYEINKTEVPTINTKVCIVTSFIVPKYQCYMIATTVVAVLLGGFGLPFGLKYLDYGSLNFKIGIAVIYDPSVNSLKVCGDYNNPHNKAAAKISSDIRNEEEIERDPSEINNISRKRDTATYLYRTTNVNPTSMSLKKVHNFKPFFGQHCETTAVGCLLKHLGIDLSEPMLFGIGEGLNYMGWRMKSMDTPFFGGRPKPDGLLQKICENLNLKNQDIPVGLKLDCYHLDYMDYMPEKIHFGAHYATIFGYDETDAYMIDTAEQKELKTKLKNLELARSEKAPMSSKNKSFIIEKGSEPYDLKAVIKNAIYNNAKSYLNPPISNMGYKGILKSSTEIKKWFKESKDVKKDFGTLAMLMERAGTGGAVFRNMYRDFLLESYELLGTEEYHDAYIDFKEISKLWTQVAQLFEEVAETEDVKYIDDASKILITLSEMEKNAMETLFSVKP</sequence>
<feature type="transmembrane region" description="Helical" evidence="1">
    <location>
        <begin position="6"/>
        <end position="29"/>
    </location>
</feature>
<gene>
    <name evidence="4" type="ORF">DGYR_LOCUS9571</name>
</gene>
<protein>
    <submittedName>
        <fullName evidence="4">DgyrCDS10142</fullName>
    </submittedName>
</protein>
<feature type="domain" description="DUF4872" evidence="3">
    <location>
        <begin position="324"/>
        <end position="494"/>
    </location>
</feature>